<dbReference type="GO" id="GO:0000976">
    <property type="term" value="F:transcription cis-regulatory region binding"/>
    <property type="evidence" value="ECO:0007669"/>
    <property type="project" value="InterPro"/>
</dbReference>
<comment type="subcellular location">
    <subcellularLocation>
        <location evidence="1">Nucleus</location>
    </subcellularLocation>
</comment>
<keyword evidence="3" id="KW-0221">Differentiation</keyword>
<dbReference type="GO" id="GO:0010158">
    <property type="term" value="P:abaxial cell fate specification"/>
    <property type="evidence" value="ECO:0007669"/>
    <property type="project" value="InterPro"/>
</dbReference>
<keyword evidence="6" id="KW-0804">Transcription</keyword>
<dbReference type="GO" id="GO:0006355">
    <property type="term" value="P:regulation of DNA-templated transcription"/>
    <property type="evidence" value="ECO:0007669"/>
    <property type="project" value="InterPro"/>
</dbReference>
<dbReference type="InterPro" id="IPR044847">
    <property type="entry name" value="KAN_fam"/>
</dbReference>
<gene>
    <name evidence="10" type="ORF">FCM35_KLT10978</name>
</gene>
<evidence type="ECO:0000256" key="8">
    <source>
        <dbReference type="SAM" id="MobiDB-lite"/>
    </source>
</evidence>
<evidence type="ECO:0000256" key="4">
    <source>
        <dbReference type="ARBA" id="ARBA00023015"/>
    </source>
</evidence>
<name>A0A833V492_9POAL</name>
<evidence type="ECO:0000256" key="3">
    <source>
        <dbReference type="ARBA" id="ARBA00022782"/>
    </source>
</evidence>
<evidence type="ECO:0000256" key="6">
    <source>
        <dbReference type="ARBA" id="ARBA00023163"/>
    </source>
</evidence>
<feature type="region of interest" description="Disordered" evidence="8">
    <location>
        <begin position="35"/>
        <end position="73"/>
    </location>
</feature>
<keyword evidence="2" id="KW-0217">Developmental protein</keyword>
<dbReference type="EMBL" id="SWLB01000021">
    <property type="protein sequence ID" value="KAF3324821.1"/>
    <property type="molecule type" value="Genomic_DNA"/>
</dbReference>
<dbReference type="Pfam" id="PF00249">
    <property type="entry name" value="Myb_DNA-binding"/>
    <property type="match status" value="1"/>
</dbReference>
<evidence type="ECO:0000256" key="2">
    <source>
        <dbReference type="ARBA" id="ARBA00022473"/>
    </source>
</evidence>
<keyword evidence="4" id="KW-0805">Transcription regulation</keyword>
<dbReference type="PANTHER" id="PTHR31496">
    <property type="entry name" value="TRANSCRIPTION FACTOR KAN2-RELATED"/>
    <property type="match status" value="1"/>
</dbReference>
<evidence type="ECO:0000313" key="11">
    <source>
        <dbReference type="Proteomes" id="UP000623129"/>
    </source>
</evidence>
<dbReference type="AlphaFoldDB" id="A0A833V492"/>
<keyword evidence="5" id="KW-0238">DNA-binding</keyword>
<proteinExistence type="predicted"/>
<protein>
    <submittedName>
        <fullName evidence="10">Putative transcription factor KAN2 isoform X1</fullName>
    </submittedName>
</protein>
<evidence type="ECO:0000259" key="9">
    <source>
        <dbReference type="Pfam" id="PF00249"/>
    </source>
</evidence>
<reference evidence="10" key="1">
    <citation type="submission" date="2020-01" db="EMBL/GenBank/DDBJ databases">
        <title>Genome sequence of Kobresia littledalei, the first chromosome-level genome in the family Cyperaceae.</title>
        <authorList>
            <person name="Qu G."/>
        </authorList>
    </citation>
    <scope>NUCLEOTIDE SEQUENCE</scope>
    <source>
        <strain evidence="10">C.B.Clarke</strain>
        <tissue evidence="10">Leaf</tissue>
    </source>
</reference>
<organism evidence="10 11">
    <name type="scientific">Carex littledalei</name>
    <dbReference type="NCBI Taxonomy" id="544730"/>
    <lineage>
        <taxon>Eukaryota</taxon>
        <taxon>Viridiplantae</taxon>
        <taxon>Streptophyta</taxon>
        <taxon>Embryophyta</taxon>
        <taxon>Tracheophyta</taxon>
        <taxon>Spermatophyta</taxon>
        <taxon>Magnoliopsida</taxon>
        <taxon>Liliopsida</taxon>
        <taxon>Poales</taxon>
        <taxon>Cyperaceae</taxon>
        <taxon>Cyperoideae</taxon>
        <taxon>Cariceae</taxon>
        <taxon>Carex</taxon>
        <taxon>Carex subgen. Euthyceras</taxon>
    </lineage>
</organism>
<dbReference type="Gene3D" id="1.10.10.60">
    <property type="entry name" value="Homeodomain-like"/>
    <property type="match status" value="1"/>
</dbReference>
<dbReference type="PANTHER" id="PTHR31496:SF3">
    <property type="entry name" value="TRANSCRIPTION REPRESSOR KAN1"/>
    <property type="match status" value="1"/>
</dbReference>
<dbReference type="FunFam" id="1.10.10.60:FF:000002">
    <property type="entry name" value="Myb family transcription factor"/>
    <property type="match status" value="1"/>
</dbReference>
<feature type="domain" description="Myb-like" evidence="9">
    <location>
        <begin position="167"/>
        <end position="218"/>
    </location>
</feature>
<sequence>MELFPPQPDLTLQISPPSIDQEENINLRFWRKTLENSGTSSPSSSSSMNKSKQINSFDLSLSNPSHSSTTNNNLHVHFHHHHNASLLHHQDNIPMLRPINGIPIYQHTPNLSSNYYPFPFAPSHPQLCDSTPNPTNCFVPFGAGPGPATKSRFMARFPPKRSVRAPRMRWTTTLHARFVHAVELLGGHERATPKSVLELMDVKDLTLAHVKSHLQMYRTVKNTDKPTLSSGDGFENGSCGEISDDSLVDSRFHSDQRTAINSPSVTSNGALWSNSSSRARWCNDSANEPLISNTETYKEMVSKSMEKSDMNSSCLSELSSPAIKPNLEFTLGRSP</sequence>
<dbReference type="Proteomes" id="UP000623129">
    <property type="component" value="Unassembled WGS sequence"/>
</dbReference>
<accession>A0A833V492</accession>
<dbReference type="InterPro" id="IPR009057">
    <property type="entry name" value="Homeodomain-like_sf"/>
</dbReference>
<dbReference type="GO" id="GO:0005634">
    <property type="term" value="C:nucleus"/>
    <property type="evidence" value="ECO:0007669"/>
    <property type="project" value="UniProtKB-SubCell"/>
</dbReference>
<dbReference type="OrthoDB" id="551907at2759"/>
<comment type="caution">
    <text evidence="10">The sequence shown here is derived from an EMBL/GenBank/DDBJ whole genome shotgun (WGS) entry which is preliminary data.</text>
</comment>
<dbReference type="InterPro" id="IPR006447">
    <property type="entry name" value="Myb_dom_plants"/>
</dbReference>
<evidence type="ECO:0000256" key="1">
    <source>
        <dbReference type="ARBA" id="ARBA00004123"/>
    </source>
</evidence>
<evidence type="ECO:0000256" key="7">
    <source>
        <dbReference type="ARBA" id="ARBA00023242"/>
    </source>
</evidence>
<dbReference type="NCBIfam" id="TIGR01557">
    <property type="entry name" value="myb_SHAQKYF"/>
    <property type="match status" value="1"/>
</dbReference>
<evidence type="ECO:0000313" key="10">
    <source>
        <dbReference type="EMBL" id="KAF3324821.1"/>
    </source>
</evidence>
<keyword evidence="7" id="KW-0539">Nucleus</keyword>
<feature type="compositionally biased region" description="Low complexity" evidence="8">
    <location>
        <begin position="36"/>
        <end position="73"/>
    </location>
</feature>
<dbReference type="SUPFAM" id="SSF46689">
    <property type="entry name" value="Homeodomain-like"/>
    <property type="match status" value="1"/>
</dbReference>
<keyword evidence="11" id="KW-1185">Reference proteome</keyword>
<evidence type="ECO:0000256" key="5">
    <source>
        <dbReference type="ARBA" id="ARBA00023125"/>
    </source>
</evidence>
<dbReference type="InterPro" id="IPR001005">
    <property type="entry name" value="SANT/Myb"/>
</dbReference>